<proteinExistence type="predicted"/>
<dbReference type="InterPro" id="IPR036890">
    <property type="entry name" value="HATPase_C_sf"/>
</dbReference>
<dbReference type="GO" id="GO:0005886">
    <property type="term" value="C:plasma membrane"/>
    <property type="evidence" value="ECO:0007669"/>
    <property type="project" value="UniProtKB-SubCell"/>
</dbReference>
<dbReference type="AlphaFoldDB" id="A0A841T8T9"/>
<dbReference type="Pfam" id="PF06580">
    <property type="entry name" value="His_kinase"/>
    <property type="match status" value="1"/>
</dbReference>
<accession>A0A841T8T9</accession>
<evidence type="ECO:0000256" key="5">
    <source>
        <dbReference type="ARBA" id="ARBA00022777"/>
    </source>
</evidence>
<evidence type="ECO:0000256" key="2">
    <source>
        <dbReference type="ARBA" id="ARBA00022475"/>
    </source>
</evidence>
<comment type="caution">
    <text evidence="9">The sequence shown here is derived from an EMBL/GenBank/DDBJ whole genome shotgun (WGS) entry which is preliminary data.</text>
</comment>
<reference evidence="9 10" key="1">
    <citation type="submission" date="2020-08" db="EMBL/GenBank/DDBJ databases">
        <title>Cohnella phylogeny.</title>
        <authorList>
            <person name="Dunlap C."/>
        </authorList>
    </citation>
    <scope>NUCLEOTIDE SEQUENCE [LARGE SCALE GENOMIC DNA]</scope>
    <source>
        <strain evidence="9 10">DSM 103658</strain>
    </source>
</reference>
<dbReference type="PANTHER" id="PTHR34220">
    <property type="entry name" value="SENSOR HISTIDINE KINASE YPDA"/>
    <property type="match status" value="1"/>
</dbReference>
<keyword evidence="10" id="KW-1185">Reference proteome</keyword>
<keyword evidence="4" id="KW-0808">Transferase</keyword>
<evidence type="ECO:0000256" key="6">
    <source>
        <dbReference type="ARBA" id="ARBA00023136"/>
    </source>
</evidence>
<evidence type="ECO:0000256" key="1">
    <source>
        <dbReference type="ARBA" id="ARBA00004651"/>
    </source>
</evidence>
<dbReference type="InterPro" id="IPR010559">
    <property type="entry name" value="Sig_transdc_His_kin_internal"/>
</dbReference>
<dbReference type="InterPro" id="IPR003594">
    <property type="entry name" value="HATPase_dom"/>
</dbReference>
<dbReference type="InterPro" id="IPR050640">
    <property type="entry name" value="Bact_2-comp_sensor_kinase"/>
</dbReference>
<dbReference type="PROSITE" id="PS50885">
    <property type="entry name" value="HAMP"/>
    <property type="match status" value="1"/>
</dbReference>
<evidence type="ECO:0000259" key="8">
    <source>
        <dbReference type="PROSITE" id="PS50885"/>
    </source>
</evidence>
<dbReference type="Gene3D" id="3.30.565.10">
    <property type="entry name" value="Histidine kinase-like ATPase, C-terminal domain"/>
    <property type="match status" value="1"/>
</dbReference>
<name>A0A841T8T9_9BACL</name>
<dbReference type="GO" id="GO:0000155">
    <property type="term" value="F:phosphorelay sensor kinase activity"/>
    <property type="evidence" value="ECO:0007669"/>
    <property type="project" value="InterPro"/>
</dbReference>
<comment type="subcellular location">
    <subcellularLocation>
        <location evidence="1">Cell membrane</location>
        <topology evidence="1">Multi-pass membrane protein</topology>
    </subcellularLocation>
</comment>
<keyword evidence="6 7" id="KW-0472">Membrane</keyword>
<keyword evidence="2" id="KW-1003">Cell membrane</keyword>
<dbReference type="Pfam" id="PF02518">
    <property type="entry name" value="HATPase_c"/>
    <property type="match status" value="1"/>
</dbReference>
<evidence type="ECO:0000313" key="10">
    <source>
        <dbReference type="Proteomes" id="UP000574133"/>
    </source>
</evidence>
<keyword evidence="7" id="KW-0812">Transmembrane</keyword>
<evidence type="ECO:0000256" key="4">
    <source>
        <dbReference type="ARBA" id="ARBA00022679"/>
    </source>
</evidence>
<dbReference type="SUPFAM" id="SSF55874">
    <property type="entry name" value="ATPase domain of HSP90 chaperone/DNA topoisomerase II/histidine kinase"/>
    <property type="match status" value="1"/>
</dbReference>
<dbReference type="Gene3D" id="6.10.340.10">
    <property type="match status" value="1"/>
</dbReference>
<evidence type="ECO:0000256" key="7">
    <source>
        <dbReference type="SAM" id="Phobius"/>
    </source>
</evidence>
<evidence type="ECO:0000256" key="3">
    <source>
        <dbReference type="ARBA" id="ARBA00022553"/>
    </source>
</evidence>
<keyword evidence="3" id="KW-0597">Phosphoprotein</keyword>
<dbReference type="PANTHER" id="PTHR34220:SF7">
    <property type="entry name" value="SENSOR HISTIDINE KINASE YPDA"/>
    <property type="match status" value="1"/>
</dbReference>
<protein>
    <submittedName>
        <fullName evidence="9">Histidine kinase</fullName>
    </submittedName>
</protein>
<feature type="domain" description="HAMP" evidence="8">
    <location>
        <begin position="290"/>
        <end position="342"/>
    </location>
</feature>
<organism evidence="9 10">
    <name type="scientific">Cohnella lubricantis</name>
    <dbReference type="NCBI Taxonomy" id="2163172"/>
    <lineage>
        <taxon>Bacteria</taxon>
        <taxon>Bacillati</taxon>
        <taxon>Bacillota</taxon>
        <taxon>Bacilli</taxon>
        <taxon>Bacillales</taxon>
        <taxon>Paenibacillaceae</taxon>
        <taxon>Cohnella</taxon>
    </lineage>
</organism>
<evidence type="ECO:0000313" key="9">
    <source>
        <dbReference type="EMBL" id="MBB6677923.1"/>
    </source>
</evidence>
<keyword evidence="5 9" id="KW-0418">Kinase</keyword>
<dbReference type="InterPro" id="IPR003660">
    <property type="entry name" value="HAMP_dom"/>
</dbReference>
<feature type="transmembrane region" description="Helical" evidence="7">
    <location>
        <begin position="271"/>
        <end position="290"/>
    </location>
</feature>
<sequence length="582" mass="66391">MIRYWRRLSLARQILIFVLMMLAILLISFVITSRIAEKIIEKKVTESVNKILLQVEEKITGYYTDMEGSSMSLLYSQSIQNLLNSEDKLSVILLNSEVTSMFANTMSQKENIRGIRLYNSEGTLVASIGAIDVGVKPHIVESIEYSGLLSEGGVNPYYAISIPIYNLKSEKVQDYRGMCEFIMDVGNFNHILNKAKITSHSSFLLLDQNGKMMASEGKTTVEDSIDINEWNHDKRFIVQSVTLPRSGWQLISIIPRKELLNDLSTIQHLNIATYLVMIGMLSLFLLLFYTRIMTPIKALMDFIKAYPKSGGESRFPVVYRNEIGVLGSSLNKMLDEIDDLGKSVQLTQKRMYEFEIAKKHMEVLAFRNQINPHFLHNTLECIRAIALYNKVQEIAEISESLSNMFRYSVKGTDFVTIEDELAHVREYARIIEYRFMGRIRVEIEADRDLLGLKTLKMILQPIVENAVFHGLEKQNKNGLVQIKVYKPEPEMIQYIIKDNGYGIDQADLGILMQHLRQSEDIGNTDNKFRQGIGLGNICRRMKLFYGDEADMTVSSQLHKGTVVSISFPAIDNQEQMEGSAHV</sequence>
<keyword evidence="7" id="KW-1133">Transmembrane helix</keyword>
<dbReference type="RefSeq" id="WP_185179201.1">
    <property type="nucleotide sequence ID" value="NZ_CBCSEP010000031.1"/>
</dbReference>
<dbReference type="Proteomes" id="UP000574133">
    <property type="component" value="Unassembled WGS sequence"/>
</dbReference>
<feature type="transmembrane region" description="Helical" evidence="7">
    <location>
        <begin position="12"/>
        <end position="31"/>
    </location>
</feature>
<dbReference type="EMBL" id="JACJVN010000040">
    <property type="protein sequence ID" value="MBB6677923.1"/>
    <property type="molecule type" value="Genomic_DNA"/>
</dbReference>
<gene>
    <name evidence="9" type="ORF">H4Q31_11370</name>
</gene>